<evidence type="ECO:0000256" key="4">
    <source>
        <dbReference type="ARBA" id="ARBA00022801"/>
    </source>
</evidence>
<dbReference type="Gene3D" id="1.10.340.30">
    <property type="entry name" value="Hypothetical protein, domain 2"/>
    <property type="match status" value="1"/>
</dbReference>
<evidence type="ECO:0000256" key="8">
    <source>
        <dbReference type="ARBA" id="ARBA00055831"/>
    </source>
</evidence>
<evidence type="ECO:0000256" key="5">
    <source>
        <dbReference type="ARBA" id="ARBA00023125"/>
    </source>
</evidence>
<keyword evidence="7" id="KW-0539">Nucleus</keyword>
<dbReference type="GO" id="GO:0016787">
    <property type="term" value="F:hydrolase activity"/>
    <property type="evidence" value="ECO:0007669"/>
    <property type="project" value="UniProtKB-KW"/>
</dbReference>
<dbReference type="InterPro" id="IPR003265">
    <property type="entry name" value="HhH-GPD_domain"/>
</dbReference>
<organism evidence="14">
    <name type="scientific">Arcella intermedia</name>
    <dbReference type="NCBI Taxonomy" id="1963864"/>
    <lineage>
        <taxon>Eukaryota</taxon>
        <taxon>Amoebozoa</taxon>
        <taxon>Tubulinea</taxon>
        <taxon>Elardia</taxon>
        <taxon>Arcellinida</taxon>
        <taxon>Sphaerothecina</taxon>
        <taxon>Arcellidae</taxon>
        <taxon>Arcella</taxon>
    </lineage>
</organism>
<name>A0A6B2LFD7_9EUKA</name>
<dbReference type="SMART" id="SM00478">
    <property type="entry name" value="ENDO3c"/>
    <property type="match status" value="1"/>
</dbReference>
<dbReference type="GO" id="GO:0006284">
    <property type="term" value="P:base-excision repair"/>
    <property type="evidence" value="ECO:0007669"/>
    <property type="project" value="InterPro"/>
</dbReference>
<keyword evidence="2" id="KW-0597">Phosphoprotein</keyword>
<dbReference type="PANTHER" id="PTHR15074">
    <property type="entry name" value="METHYL-CPG-BINDING PROTEIN"/>
    <property type="match status" value="1"/>
</dbReference>
<dbReference type="AlphaFoldDB" id="A0A6B2LFD7"/>
<evidence type="ECO:0000256" key="9">
    <source>
        <dbReference type="ARBA" id="ARBA00062707"/>
    </source>
</evidence>
<evidence type="ECO:0000313" key="14">
    <source>
        <dbReference type="EMBL" id="NDV35557.1"/>
    </source>
</evidence>
<comment type="subunit">
    <text evidence="9">Interacts with MLH1.</text>
</comment>
<dbReference type="PANTHER" id="PTHR15074:SF0">
    <property type="entry name" value="METHYL-CPG-BINDING DOMAIN PROTEIN 4-LIKE PROTEIN"/>
    <property type="match status" value="1"/>
</dbReference>
<comment type="subcellular location">
    <subcellularLocation>
        <location evidence="1">Nucleus</location>
    </subcellularLocation>
</comment>
<evidence type="ECO:0000256" key="1">
    <source>
        <dbReference type="ARBA" id="ARBA00004123"/>
    </source>
</evidence>
<keyword evidence="5" id="KW-0238">DNA-binding</keyword>
<dbReference type="Pfam" id="PF00730">
    <property type="entry name" value="HhH-GPD"/>
    <property type="match status" value="1"/>
</dbReference>
<feature type="domain" description="HhH-GPD" evidence="13">
    <location>
        <begin position="39"/>
        <end position="172"/>
    </location>
</feature>
<reference evidence="14" key="1">
    <citation type="journal article" date="2020" name="J. Eukaryot. Microbiol.">
        <title>De novo Sequencing, Assembly and Annotation of the Transcriptome for the Free-Living Testate Amoeba Arcella intermedia.</title>
        <authorList>
            <person name="Ribeiro G.M."/>
            <person name="Porfirio-Sousa A.L."/>
            <person name="Maurer-Alcala X.X."/>
            <person name="Katz L.A."/>
            <person name="Lahr D.J.G."/>
        </authorList>
    </citation>
    <scope>NUCLEOTIDE SEQUENCE</scope>
</reference>
<evidence type="ECO:0000256" key="7">
    <source>
        <dbReference type="ARBA" id="ARBA00023242"/>
    </source>
</evidence>
<evidence type="ECO:0000256" key="3">
    <source>
        <dbReference type="ARBA" id="ARBA00022763"/>
    </source>
</evidence>
<keyword evidence="6" id="KW-0234">DNA repair</keyword>
<evidence type="ECO:0000256" key="11">
    <source>
        <dbReference type="ARBA" id="ARBA00076709"/>
    </source>
</evidence>
<dbReference type="EMBL" id="GIBP01006588">
    <property type="protein sequence ID" value="NDV35557.1"/>
    <property type="molecule type" value="Transcribed_RNA"/>
</dbReference>
<evidence type="ECO:0000256" key="10">
    <source>
        <dbReference type="ARBA" id="ARBA00069821"/>
    </source>
</evidence>
<protein>
    <recommendedName>
        <fullName evidence="10">Methyl-CpG-binding domain protein 4</fullName>
    </recommendedName>
    <alternativeName>
        <fullName evidence="11">Methyl-CpG-binding protein MBD4</fullName>
    </alternativeName>
    <alternativeName>
        <fullName evidence="12">Mismatch-specific DNA N-glycosylase</fullName>
    </alternativeName>
</protein>
<evidence type="ECO:0000259" key="13">
    <source>
        <dbReference type="SMART" id="SM00478"/>
    </source>
</evidence>
<dbReference type="GO" id="GO:0005634">
    <property type="term" value="C:nucleus"/>
    <property type="evidence" value="ECO:0007669"/>
    <property type="project" value="UniProtKB-SubCell"/>
</dbReference>
<keyword evidence="4" id="KW-0378">Hydrolase</keyword>
<keyword evidence="3" id="KW-0227">DNA damage</keyword>
<dbReference type="GO" id="GO:0003677">
    <property type="term" value="F:DNA binding"/>
    <property type="evidence" value="ECO:0007669"/>
    <property type="project" value="UniProtKB-KW"/>
</dbReference>
<proteinExistence type="predicted"/>
<dbReference type="FunFam" id="1.10.340.30:FF:000051">
    <property type="entry name" value="Methyl-CpG-binding domain protein 4"/>
    <property type="match status" value="1"/>
</dbReference>
<evidence type="ECO:0000256" key="6">
    <source>
        <dbReference type="ARBA" id="ARBA00023204"/>
    </source>
</evidence>
<evidence type="ECO:0000256" key="2">
    <source>
        <dbReference type="ARBA" id="ARBA00022553"/>
    </source>
</evidence>
<dbReference type="SUPFAM" id="SSF48150">
    <property type="entry name" value="DNA-glycosylase"/>
    <property type="match status" value="1"/>
</dbReference>
<dbReference type="InterPro" id="IPR045138">
    <property type="entry name" value="MeCP2/MBD4"/>
</dbReference>
<evidence type="ECO:0000256" key="12">
    <source>
        <dbReference type="ARBA" id="ARBA00083330"/>
    </source>
</evidence>
<dbReference type="InterPro" id="IPR011257">
    <property type="entry name" value="DNA_glycosylase"/>
</dbReference>
<sequence length="218" mass="25901">MHARHLSESRLYVPPISPHKLIQELVFYDPWMLTVICIMLNKTSPKQVKNVIFQFFKHWPNPQVAAETTIQEVSEVIRPLGLFRKRAEYIIALSKKFLTDDWKQLTEFKGVGTYGNDAYKIFCCGEWKTMIPSDHKLNDYHNWIATLHKSEKKPETFKRINIENDEVWCAIESEDMNKMDKEELKWWKGLVKKRRNLRHSKGLILKMMRSGVLLRVRI</sequence>
<accession>A0A6B2LFD7</accession>
<comment type="function">
    <text evidence="8">Mismatch-specific DNA N-glycosylase involved in DNA repair. Has thymine glycosylase activity and is specific for G:T mismatches within methylated and unmethylated CpG sites. Can also remove uracil or 5-fluorouracil in G:U mismatches. Has no lyase activity. Was first identified as methyl-CpG-binding protein.</text>
</comment>